<reference evidence="3" key="1">
    <citation type="journal article" date="2019" name="Int. J. Syst. Evol. Microbiol.">
        <title>The Global Catalogue of Microorganisms (GCM) 10K type strain sequencing project: providing services to taxonomists for standard genome sequencing and annotation.</title>
        <authorList>
            <consortium name="The Broad Institute Genomics Platform"/>
            <consortium name="The Broad Institute Genome Sequencing Center for Infectious Disease"/>
            <person name="Wu L."/>
            <person name="Ma J."/>
        </authorList>
    </citation>
    <scope>NUCLEOTIDE SEQUENCE [LARGE SCALE GENOMIC DNA]</scope>
    <source>
        <strain evidence="3">JCM 16540</strain>
    </source>
</reference>
<comment type="caution">
    <text evidence="2">The sequence shown here is derived from an EMBL/GenBank/DDBJ whole genome shotgun (WGS) entry which is preliminary data.</text>
</comment>
<name>A0ABP6WRY6_9ACTN</name>
<dbReference type="Gene3D" id="3.20.20.100">
    <property type="entry name" value="NADP-dependent oxidoreductase domain"/>
    <property type="match status" value="1"/>
</dbReference>
<organism evidence="2 3">
    <name type="scientific">Microlunatus spumicola</name>
    <dbReference type="NCBI Taxonomy" id="81499"/>
    <lineage>
        <taxon>Bacteria</taxon>
        <taxon>Bacillati</taxon>
        <taxon>Actinomycetota</taxon>
        <taxon>Actinomycetes</taxon>
        <taxon>Propionibacteriales</taxon>
        <taxon>Propionibacteriaceae</taxon>
        <taxon>Microlunatus</taxon>
    </lineage>
</organism>
<protein>
    <submittedName>
        <fullName evidence="2">Aldo/keto reductase</fullName>
    </submittedName>
</protein>
<gene>
    <name evidence="2" type="ORF">GCM10022197_08460</name>
</gene>
<dbReference type="InterPro" id="IPR023210">
    <property type="entry name" value="NADP_OxRdtase_dom"/>
</dbReference>
<dbReference type="PANTHER" id="PTHR42686">
    <property type="entry name" value="GH17980P-RELATED"/>
    <property type="match status" value="1"/>
</dbReference>
<dbReference type="PANTHER" id="PTHR42686:SF1">
    <property type="entry name" value="GH17980P-RELATED"/>
    <property type="match status" value="1"/>
</dbReference>
<accession>A0ABP6WRY6</accession>
<evidence type="ECO:0000259" key="1">
    <source>
        <dbReference type="Pfam" id="PF00248"/>
    </source>
</evidence>
<evidence type="ECO:0000313" key="3">
    <source>
        <dbReference type="Proteomes" id="UP001500767"/>
    </source>
</evidence>
<evidence type="ECO:0000313" key="2">
    <source>
        <dbReference type="EMBL" id="GAA3555602.1"/>
    </source>
</evidence>
<dbReference type="RefSeq" id="WP_204912095.1">
    <property type="nucleotide sequence ID" value="NZ_BAAAYR010000001.1"/>
</dbReference>
<sequence>MTSATTSPFLPRLGLGTVALGGLYAPVKADEAQAVLEHAVHRGVRYVDTAPMYGLTTAERRIGTFLDRTGCRDDLVLSTKAGRLLGPRRLHPQDTGGLGFGWRSGGPFVERWDYSYDGVLRSVEDSLNRLGVDRLDVLHLHDIGVATHGAANAGHVAALRAGGYRALDDLRAAGVVNRIGVGVNETAAVDAVLEDIDLDCALVAGCFTLLDQPEDEAFFGRCADRGVALVAGGIYAAGALTGAGRYAYADAPAEVLTRVARLQAVCARHRVALPAAAAQLVAANPGFTSLLIGPRSVAELDQNLAWLAEPVPADLWAELVAEGLLPERWAPASGRPTVITTDGEVAA</sequence>
<dbReference type="Proteomes" id="UP001500767">
    <property type="component" value="Unassembled WGS sequence"/>
</dbReference>
<dbReference type="Pfam" id="PF00248">
    <property type="entry name" value="Aldo_ket_red"/>
    <property type="match status" value="1"/>
</dbReference>
<dbReference type="SUPFAM" id="SSF51430">
    <property type="entry name" value="NAD(P)-linked oxidoreductase"/>
    <property type="match status" value="1"/>
</dbReference>
<proteinExistence type="predicted"/>
<dbReference type="InterPro" id="IPR036812">
    <property type="entry name" value="NAD(P)_OxRdtase_dom_sf"/>
</dbReference>
<dbReference type="EMBL" id="BAAAYR010000001">
    <property type="protein sequence ID" value="GAA3555602.1"/>
    <property type="molecule type" value="Genomic_DNA"/>
</dbReference>
<keyword evidence="3" id="KW-1185">Reference proteome</keyword>
<dbReference type="InterPro" id="IPR020471">
    <property type="entry name" value="AKR"/>
</dbReference>
<feature type="domain" description="NADP-dependent oxidoreductase" evidence="1">
    <location>
        <begin position="12"/>
        <end position="319"/>
    </location>
</feature>